<dbReference type="STRING" id="639283.Snov_1867"/>
<accession>D6ZZ34</accession>
<dbReference type="Proteomes" id="UP000006633">
    <property type="component" value="Chromosome"/>
</dbReference>
<feature type="chain" id="PRO_5003092299" evidence="1">
    <location>
        <begin position="20"/>
        <end position="94"/>
    </location>
</feature>
<proteinExistence type="predicted"/>
<evidence type="ECO:0000313" key="3">
    <source>
        <dbReference type="Proteomes" id="UP000006633"/>
    </source>
</evidence>
<keyword evidence="1" id="KW-0732">Signal</keyword>
<dbReference type="KEGG" id="sno:Snov_1867"/>
<protein>
    <submittedName>
        <fullName evidence="2">Uncharacterized protein</fullName>
    </submittedName>
</protein>
<sequence>MRTALLSLPLVLAAMPALAQDMPNSLDMTCAAASALVQERGQVVMATGSDFQRLVSGPGYCDAEHSATPRWIRTADQSQCLVGYYCRDRMDDSR</sequence>
<dbReference type="eggNOG" id="ENOG502ZDH8">
    <property type="taxonomic scope" value="Bacteria"/>
</dbReference>
<keyword evidence="3" id="KW-1185">Reference proteome</keyword>
<evidence type="ECO:0000313" key="2">
    <source>
        <dbReference type="EMBL" id="ADH89170.1"/>
    </source>
</evidence>
<evidence type="ECO:0000256" key="1">
    <source>
        <dbReference type="SAM" id="SignalP"/>
    </source>
</evidence>
<feature type="signal peptide" evidence="1">
    <location>
        <begin position="1"/>
        <end position="19"/>
    </location>
</feature>
<organism evidence="2 3">
    <name type="scientific">Ancylobacter novellus (strain ATCC 8093 / DSM 506 / JCM 20403 / CCM 1077 / IAM 12100 / NBRC 12443 / NCIMB 10456)</name>
    <name type="common">Starkeya novella</name>
    <dbReference type="NCBI Taxonomy" id="639283"/>
    <lineage>
        <taxon>Bacteria</taxon>
        <taxon>Pseudomonadati</taxon>
        <taxon>Pseudomonadota</taxon>
        <taxon>Alphaproteobacteria</taxon>
        <taxon>Hyphomicrobiales</taxon>
        <taxon>Xanthobacteraceae</taxon>
        <taxon>Ancylobacter</taxon>
    </lineage>
</organism>
<dbReference type="HOGENOM" id="CLU_152495_1_0_5"/>
<reference evidence="2 3" key="1">
    <citation type="journal article" date="2012" name="Stand. Genomic Sci.">
        <title>Complete genome sequence of the facultatively chemolithoautotrophic and methylotrophic alpha Proteobacterium Starkeya novella type strain (ATCC 8093(T)).</title>
        <authorList>
            <person name="Kappler U."/>
            <person name="Davenport K."/>
            <person name="Beatson S."/>
            <person name="Lucas S."/>
            <person name="Lapidus A."/>
            <person name="Copeland A."/>
            <person name="Berry K.W."/>
            <person name="Glavina Del Rio T."/>
            <person name="Hammon N."/>
            <person name="Dalin E."/>
            <person name="Tice H."/>
            <person name="Pitluck S."/>
            <person name="Richardson P."/>
            <person name="Bruce D."/>
            <person name="Goodwin L.A."/>
            <person name="Han C."/>
            <person name="Tapia R."/>
            <person name="Detter J.C."/>
            <person name="Chang Y.J."/>
            <person name="Jeffries C.D."/>
            <person name="Land M."/>
            <person name="Hauser L."/>
            <person name="Kyrpides N.C."/>
            <person name="Goker M."/>
            <person name="Ivanova N."/>
            <person name="Klenk H.P."/>
            <person name="Woyke T."/>
        </authorList>
    </citation>
    <scope>NUCLEOTIDE SEQUENCE [LARGE SCALE GENOMIC DNA]</scope>
    <source>
        <strain evidence="3">ATCC 8093 / DSM 506 / JCM 20403 / CCM 1077 / IAM 12100 / NBRC 12443 / NCIMB 10456</strain>
    </source>
</reference>
<dbReference type="EMBL" id="CP002026">
    <property type="protein sequence ID" value="ADH89170.1"/>
    <property type="molecule type" value="Genomic_DNA"/>
</dbReference>
<dbReference type="AlphaFoldDB" id="D6ZZ34"/>
<gene>
    <name evidence="2" type="ordered locus">Snov_1867</name>
</gene>
<dbReference type="OrthoDB" id="7870801at2"/>
<name>D6ZZ34_ANCN5</name>